<sequence>MPVDHYENFPVASALLPKRLVPAVEAIYAFARSADDLADEGDASPEQRLAALEVYARALDGIHRKEVQSDPMFARLAKVVEQYELPLKPFYDLLSAFKQDVTVTRYASYDELLDYCRRSANPVGVLMLTLYQAVDEDNVRDSDAICSALQLINFLQDVAIDQQKERIYLPLEDLSRFAVSPAAFERVEAHGKWSALMRFEVARARALLLGGAPLALRLRGRIGWELRLVVQGGLRILEAIEAVNYDVFRRRPKLQKRDWLLICWRALRMKREKRVLAPS</sequence>
<dbReference type="InterPro" id="IPR033904">
    <property type="entry name" value="Trans_IPPS_HH"/>
</dbReference>
<dbReference type="Pfam" id="PF00494">
    <property type="entry name" value="SQS_PSY"/>
    <property type="match status" value="1"/>
</dbReference>
<dbReference type="InterPro" id="IPR044843">
    <property type="entry name" value="Trans_IPPS_bact-type"/>
</dbReference>
<comment type="caution">
    <text evidence="1">The sequence shown here is derived from an EMBL/GenBank/DDBJ whole genome shotgun (WGS) entry which is preliminary data.</text>
</comment>
<dbReference type="EMBL" id="JAQQXR010000001">
    <property type="protein sequence ID" value="MDC8756717.1"/>
    <property type="molecule type" value="Genomic_DNA"/>
</dbReference>
<dbReference type="Gene3D" id="1.10.600.10">
    <property type="entry name" value="Farnesyl Diphosphate Synthase"/>
    <property type="match status" value="1"/>
</dbReference>
<organism evidence="1 2">
    <name type="scientific">Janthinobacterium fluminis</name>
    <dbReference type="NCBI Taxonomy" id="2987524"/>
    <lineage>
        <taxon>Bacteria</taxon>
        <taxon>Pseudomonadati</taxon>
        <taxon>Pseudomonadota</taxon>
        <taxon>Betaproteobacteria</taxon>
        <taxon>Burkholderiales</taxon>
        <taxon>Oxalobacteraceae</taxon>
        <taxon>Janthinobacterium</taxon>
    </lineage>
</organism>
<dbReference type="SUPFAM" id="SSF48576">
    <property type="entry name" value="Terpenoid synthases"/>
    <property type="match status" value="1"/>
</dbReference>
<keyword evidence="2" id="KW-1185">Reference proteome</keyword>
<name>A0ABT5JYV8_9BURK</name>
<proteinExistence type="predicted"/>
<dbReference type="Proteomes" id="UP001221208">
    <property type="component" value="Unassembled WGS sequence"/>
</dbReference>
<gene>
    <name evidence="1" type="primary">hpnC</name>
    <name evidence="1" type="ORF">OIK44_03830</name>
</gene>
<evidence type="ECO:0000313" key="1">
    <source>
        <dbReference type="EMBL" id="MDC8756717.1"/>
    </source>
</evidence>
<dbReference type="InterPro" id="IPR017827">
    <property type="entry name" value="HSQ_synthase_HpnC"/>
</dbReference>
<keyword evidence="1" id="KW-0808">Transferase</keyword>
<dbReference type="InterPro" id="IPR002060">
    <property type="entry name" value="Squ/phyt_synthse"/>
</dbReference>
<accession>A0ABT5JYV8</accession>
<dbReference type="InterPro" id="IPR008949">
    <property type="entry name" value="Isoprenoid_synthase_dom_sf"/>
</dbReference>
<dbReference type="CDD" id="cd00683">
    <property type="entry name" value="Trans_IPPS_HH"/>
    <property type="match status" value="1"/>
</dbReference>
<evidence type="ECO:0000313" key="2">
    <source>
        <dbReference type="Proteomes" id="UP001221208"/>
    </source>
</evidence>
<dbReference type="RefSeq" id="WP_273669353.1">
    <property type="nucleotide sequence ID" value="NZ_JAQQXR010000001.1"/>
</dbReference>
<protein>
    <submittedName>
        <fullName evidence="1">Squalene synthase HpnC</fullName>
        <ecNumber evidence="1">2.5.1.21</ecNumber>
    </submittedName>
</protein>
<dbReference type="SFLD" id="SFLDS00005">
    <property type="entry name" value="Isoprenoid_Synthase_Type_I"/>
    <property type="match status" value="1"/>
</dbReference>
<reference evidence="1 2" key="1">
    <citation type="submission" date="2022-10" db="EMBL/GenBank/DDBJ databases">
        <title>Janthinobacterium sp. hw3 Genome sequencing.</title>
        <authorList>
            <person name="Park S."/>
        </authorList>
    </citation>
    <scope>NUCLEOTIDE SEQUENCE [LARGE SCALE GENOMIC DNA]</scope>
    <source>
        <strain evidence="2">hw3</strain>
    </source>
</reference>
<dbReference type="SFLD" id="SFLDG01212">
    <property type="entry name" value="Phytoene_synthase_like"/>
    <property type="match status" value="1"/>
</dbReference>
<dbReference type="EC" id="2.5.1.21" evidence="1"/>
<dbReference type="NCBIfam" id="TIGR03464">
    <property type="entry name" value="HpnC"/>
    <property type="match status" value="1"/>
</dbReference>
<dbReference type="GO" id="GO:0051996">
    <property type="term" value="F:squalene synthase [NAD(P)H] activity"/>
    <property type="evidence" value="ECO:0007669"/>
    <property type="project" value="UniProtKB-EC"/>
</dbReference>
<dbReference type="PANTHER" id="PTHR31480">
    <property type="entry name" value="BIFUNCTIONAL LYCOPENE CYCLASE/PHYTOENE SYNTHASE"/>
    <property type="match status" value="1"/>
</dbReference>
<dbReference type="SFLD" id="SFLDG01018">
    <property type="entry name" value="Squalene/Phytoene_Synthase_Lik"/>
    <property type="match status" value="1"/>
</dbReference>